<keyword evidence="3" id="KW-1185">Reference proteome</keyword>
<sequence length="69" mass="7568">MVKLLEKINKLKDDGKKLVQLLTGPQMITIDVDGEVIAIALASVAVLLYGIVKMQTILRKAKLLIILIV</sequence>
<evidence type="ECO:0000313" key="2">
    <source>
        <dbReference type="EMBL" id="EEF33534.1"/>
    </source>
</evidence>
<evidence type="ECO:0000256" key="1">
    <source>
        <dbReference type="SAM" id="Phobius"/>
    </source>
</evidence>
<keyword evidence="1" id="KW-0812">Transmembrane</keyword>
<keyword evidence="1" id="KW-1133">Transmembrane helix</keyword>
<evidence type="ECO:0000313" key="3">
    <source>
        <dbReference type="Proteomes" id="UP000008311"/>
    </source>
</evidence>
<proteinExistence type="predicted"/>
<dbReference type="AlphaFoldDB" id="B9SS91"/>
<accession>B9SS91</accession>
<feature type="transmembrane region" description="Helical" evidence="1">
    <location>
        <begin position="36"/>
        <end position="52"/>
    </location>
</feature>
<dbReference type="EMBL" id="EQ974109">
    <property type="protein sequence ID" value="EEF33534.1"/>
    <property type="molecule type" value="Genomic_DNA"/>
</dbReference>
<dbReference type="InParanoid" id="B9SS91"/>
<keyword evidence="1" id="KW-0472">Membrane</keyword>
<name>B9SS91_RICCO</name>
<gene>
    <name evidence="2" type="ORF">RCOM_0619280</name>
</gene>
<organism evidence="2 3">
    <name type="scientific">Ricinus communis</name>
    <name type="common">Castor bean</name>
    <dbReference type="NCBI Taxonomy" id="3988"/>
    <lineage>
        <taxon>Eukaryota</taxon>
        <taxon>Viridiplantae</taxon>
        <taxon>Streptophyta</taxon>
        <taxon>Embryophyta</taxon>
        <taxon>Tracheophyta</taxon>
        <taxon>Spermatophyta</taxon>
        <taxon>Magnoliopsida</taxon>
        <taxon>eudicotyledons</taxon>
        <taxon>Gunneridae</taxon>
        <taxon>Pentapetalae</taxon>
        <taxon>rosids</taxon>
        <taxon>fabids</taxon>
        <taxon>Malpighiales</taxon>
        <taxon>Euphorbiaceae</taxon>
        <taxon>Acalyphoideae</taxon>
        <taxon>Acalypheae</taxon>
        <taxon>Ricinus</taxon>
    </lineage>
</organism>
<reference evidence="3" key="1">
    <citation type="journal article" date="2010" name="Nat. Biotechnol.">
        <title>Draft genome sequence of the oilseed species Ricinus communis.</title>
        <authorList>
            <person name="Chan A.P."/>
            <person name="Crabtree J."/>
            <person name="Zhao Q."/>
            <person name="Lorenzi H."/>
            <person name="Orvis J."/>
            <person name="Puiu D."/>
            <person name="Melake-Berhan A."/>
            <person name="Jones K.M."/>
            <person name="Redman J."/>
            <person name="Chen G."/>
            <person name="Cahoon E.B."/>
            <person name="Gedil M."/>
            <person name="Stanke M."/>
            <person name="Haas B.J."/>
            <person name="Wortman J.R."/>
            <person name="Fraser-Liggett C.M."/>
            <person name="Ravel J."/>
            <person name="Rabinowicz P.D."/>
        </authorList>
    </citation>
    <scope>NUCLEOTIDE SEQUENCE [LARGE SCALE GENOMIC DNA]</scope>
    <source>
        <strain evidence="3">cv. Hale</strain>
    </source>
</reference>
<protein>
    <submittedName>
        <fullName evidence="2">Uncharacterized protein</fullName>
    </submittedName>
</protein>
<dbReference type="Proteomes" id="UP000008311">
    <property type="component" value="Unassembled WGS sequence"/>
</dbReference>